<name>A0A848DJI9_9PSEU</name>
<gene>
    <name evidence="1" type="ORF">HF519_14175</name>
</gene>
<comment type="caution">
    <text evidence="1">The sequence shown here is derived from an EMBL/GenBank/DDBJ whole genome shotgun (WGS) entry which is preliminary data.</text>
</comment>
<accession>A0A848DJI9</accession>
<sequence length="107" mass="11465">MSPVVTLRVHRPNLVKAEQEVRKRLQAVATAELSRLRAGYIRQSQPVIETALAERLGKVTGGRVVEQDLPTAARAVQCGHYLVVDLVGDPGSATEPAPTVSVAESAR</sequence>
<dbReference type="RefSeq" id="WP_169413404.1">
    <property type="nucleotide sequence ID" value="NZ_JAAXKZ010000045.1"/>
</dbReference>
<evidence type="ECO:0000313" key="2">
    <source>
        <dbReference type="Proteomes" id="UP000586918"/>
    </source>
</evidence>
<proteinExistence type="predicted"/>
<organism evidence="1 2">
    <name type="scientific">Pseudonocardia bannensis</name>
    <dbReference type="NCBI Taxonomy" id="630973"/>
    <lineage>
        <taxon>Bacteria</taxon>
        <taxon>Bacillati</taxon>
        <taxon>Actinomycetota</taxon>
        <taxon>Actinomycetes</taxon>
        <taxon>Pseudonocardiales</taxon>
        <taxon>Pseudonocardiaceae</taxon>
        <taxon>Pseudonocardia</taxon>
    </lineage>
</organism>
<keyword evidence="2" id="KW-1185">Reference proteome</keyword>
<dbReference type="EMBL" id="JAAXKZ010000045">
    <property type="protein sequence ID" value="NMH92696.1"/>
    <property type="molecule type" value="Genomic_DNA"/>
</dbReference>
<protein>
    <submittedName>
        <fullName evidence="1">Uncharacterized protein</fullName>
    </submittedName>
</protein>
<evidence type="ECO:0000313" key="1">
    <source>
        <dbReference type="EMBL" id="NMH92696.1"/>
    </source>
</evidence>
<dbReference type="AlphaFoldDB" id="A0A848DJI9"/>
<reference evidence="1 2" key="1">
    <citation type="submission" date="2020-04" db="EMBL/GenBank/DDBJ databases">
        <authorList>
            <person name="Klaysubun C."/>
            <person name="Duangmal K."/>
            <person name="Lipun K."/>
        </authorList>
    </citation>
    <scope>NUCLEOTIDE SEQUENCE [LARGE SCALE GENOMIC DNA]</scope>
    <source>
        <strain evidence="1 2">DSM 45300</strain>
    </source>
</reference>
<dbReference type="Proteomes" id="UP000586918">
    <property type="component" value="Unassembled WGS sequence"/>
</dbReference>